<feature type="transmembrane region" description="Helical" evidence="1">
    <location>
        <begin position="81"/>
        <end position="99"/>
    </location>
</feature>
<evidence type="ECO:0000259" key="2">
    <source>
        <dbReference type="Pfam" id="PF20151"/>
    </source>
</evidence>
<keyword evidence="4" id="KW-1185">Reference proteome</keyword>
<keyword evidence="1" id="KW-0472">Membrane</keyword>
<dbReference type="InterPro" id="IPR045340">
    <property type="entry name" value="DUF6533"/>
</dbReference>
<accession>A0A0C9U3G8</accession>
<feature type="transmembrane region" description="Helical" evidence="1">
    <location>
        <begin position="106"/>
        <end position="128"/>
    </location>
</feature>
<feature type="transmembrane region" description="Helical" evidence="1">
    <location>
        <begin position="50"/>
        <end position="75"/>
    </location>
</feature>
<dbReference type="AlphaFoldDB" id="A0A0C9U3G8"/>
<evidence type="ECO:0000256" key="1">
    <source>
        <dbReference type="SAM" id="Phobius"/>
    </source>
</evidence>
<feature type="domain" description="DUF6533" evidence="2">
    <location>
        <begin position="16"/>
        <end position="61"/>
    </location>
</feature>
<organism evidence="3 4">
    <name type="scientific">Paxillus involutus ATCC 200175</name>
    <dbReference type="NCBI Taxonomy" id="664439"/>
    <lineage>
        <taxon>Eukaryota</taxon>
        <taxon>Fungi</taxon>
        <taxon>Dikarya</taxon>
        <taxon>Basidiomycota</taxon>
        <taxon>Agaricomycotina</taxon>
        <taxon>Agaricomycetes</taxon>
        <taxon>Agaricomycetidae</taxon>
        <taxon>Boletales</taxon>
        <taxon>Paxilineae</taxon>
        <taxon>Paxillaceae</taxon>
        <taxon>Paxillus</taxon>
    </lineage>
</organism>
<reference evidence="4" key="2">
    <citation type="submission" date="2015-01" db="EMBL/GenBank/DDBJ databases">
        <title>Evolutionary Origins and Diversification of the Mycorrhizal Mutualists.</title>
        <authorList>
            <consortium name="DOE Joint Genome Institute"/>
            <consortium name="Mycorrhizal Genomics Consortium"/>
            <person name="Kohler A."/>
            <person name="Kuo A."/>
            <person name="Nagy L.G."/>
            <person name="Floudas D."/>
            <person name="Copeland A."/>
            <person name="Barry K.W."/>
            <person name="Cichocki N."/>
            <person name="Veneault-Fourrey C."/>
            <person name="LaButti K."/>
            <person name="Lindquist E.A."/>
            <person name="Lipzen A."/>
            <person name="Lundell T."/>
            <person name="Morin E."/>
            <person name="Murat C."/>
            <person name="Riley R."/>
            <person name="Ohm R."/>
            <person name="Sun H."/>
            <person name="Tunlid A."/>
            <person name="Henrissat B."/>
            <person name="Grigoriev I.V."/>
            <person name="Hibbett D.S."/>
            <person name="Martin F."/>
        </authorList>
    </citation>
    <scope>NUCLEOTIDE SEQUENCE [LARGE SCALE GENOMIC DNA]</scope>
    <source>
        <strain evidence="4">ATCC 200175</strain>
    </source>
</reference>
<reference evidence="3 4" key="1">
    <citation type="submission" date="2014-06" db="EMBL/GenBank/DDBJ databases">
        <authorList>
            <consortium name="DOE Joint Genome Institute"/>
            <person name="Kuo A."/>
            <person name="Kohler A."/>
            <person name="Nagy L.G."/>
            <person name="Floudas D."/>
            <person name="Copeland A."/>
            <person name="Barry K.W."/>
            <person name="Cichocki N."/>
            <person name="Veneault-Fourrey C."/>
            <person name="LaButti K."/>
            <person name="Lindquist E.A."/>
            <person name="Lipzen A."/>
            <person name="Lundell T."/>
            <person name="Morin E."/>
            <person name="Murat C."/>
            <person name="Sun H."/>
            <person name="Tunlid A."/>
            <person name="Henrissat B."/>
            <person name="Grigoriev I.V."/>
            <person name="Hibbett D.S."/>
            <person name="Martin F."/>
            <person name="Nordberg H.P."/>
            <person name="Cantor M.N."/>
            <person name="Hua S.X."/>
        </authorList>
    </citation>
    <scope>NUCLEOTIDE SEQUENCE [LARGE SCALE GENOMIC DNA]</scope>
    <source>
        <strain evidence="3 4">ATCC 200175</strain>
    </source>
</reference>
<feature type="transmembrane region" description="Helical" evidence="1">
    <location>
        <begin position="13"/>
        <end position="30"/>
    </location>
</feature>
<protein>
    <submittedName>
        <fullName evidence="3">Unplaced genomic scaffold PAXINscaffold_24, whole genome shotgun sequence</fullName>
    </submittedName>
</protein>
<dbReference type="HOGENOM" id="CLU_035509_15_1_1"/>
<gene>
    <name evidence="3" type="ORF">PAXINDRAFT_13168</name>
</gene>
<keyword evidence="1" id="KW-0812">Transmembrane</keyword>
<evidence type="ECO:0000313" key="3">
    <source>
        <dbReference type="EMBL" id="KIJ14052.1"/>
    </source>
</evidence>
<name>A0A0C9U3G8_PAXIN</name>
<feature type="transmembrane region" description="Helical" evidence="1">
    <location>
        <begin position="168"/>
        <end position="187"/>
    </location>
</feature>
<dbReference type="Pfam" id="PF20151">
    <property type="entry name" value="DUF6533"/>
    <property type="match status" value="1"/>
</dbReference>
<sequence>MSSANAILEGLQLFNYTCVAGVAAVCYDYILTFSCEVDLIWGKSWSTMSILFIVARYLGLALAIVSGLCVAVIRFLGWGGFIYFAVTNAIMVFRVAVMFNHPKRTTYILSFMYLLLVIEAFIIEFLWIGPDSGLIISSFTLVDDTDTLCQIQPSRSIMLPIYGRVPSALFDLLILALSVYCFAVHAIETKKRLGRIKVNVYMRLLFEHSVLYFVL</sequence>
<dbReference type="Proteomes" id="UP000053647">
    <property type="component" value="Unassembled WGS sequence"/>
</dbReference>
<dbReference type="OrthoDB" id="2636268at2759"/>
<dbReference type="EMBL" id="KN819346">
    <property type="protein sequence ID" value="KIJ14052.1"/>
    <property type="molecule type" value="Genomic_DNA"/>
</dbReference>
<evidence type="ECO:0000313" key="4">
    <source>
        <dbReference type="Proteomes" id="UP000053647"/>
    </source>
</evidence>
<proteinExistence type="predicted"/>
<keyword evidence="1" id="KW-1133">Transmembrane helix</keyword>